<dbReference type="AlphaFoldDB" id="A0A9P1IU23"/>
<accession>A0A9P1IU23</accession>
<evidence type="ECO:0000313" key="3">
    <source>
        <dbReference type="Proteomes" id="UP001152747"/>
    </source>
</evidence>
<protein>
    <submittedName>
        <fullName evidence="2">Uncharacterized protein</fullName>
    </submittedName>
</protein>
<keyword evidence="1" id="KW-0472">Membrane</keyword>
<evidence type="ECO:0000256" key="1">
    <source>
        <dbReference type="SAM" id="Phobius"/>
    </source>
</evidence>
<keyword evidence="1" id="KW-1133">Transmembrane helix</keyword>
<dbReference type="EMBL" id="CANHGI010000005">
    <property type="protein sequence ID" value="CAI5451232.1"/>
    <property type="molecule type" value="Genomic_DNA"/>
</dbReference>
<name>A0A9P1IU23_9PELO</name>
<gene>
    <name evidence="2" type="ORF">CAMP_LOCUS13869</name>
</gene>
<comment type="caution">
    <text evidence="2">The sequence shown here is derived from an EMBL/GenBank/DDBJ whole genome shotgun (WGS) entry which is preliminary data.</text>
</comment>
<organism evidence="2 3">
    <name type="scientific">Caenorhabditis angaria</name>
    <dbReference type="NCBI Taxonomy" id="860376"/>
    <lineage>
        <taxon>Eukaryota</taxon>
        <taxon>Metazoa</taxon>
        <taxon>Ecdysozoa</taxon>
        <taxon>Nematoda</taxon>
        <taxon>Chromadorea</taxon>
        <taxon>Rhabditida</taxon>
        <taxon>Rhabditina</taxon>
        <taxon>Rhabditomorpha</taxon>
        <taxon>Rhabditoidea</taxon>
        <taxon>Rhabditidae</taxon>
        <taxon>Peloderinae</taxon>
        <taxon>Caenorhabditis</taxon>
    </lineage>
</organism>
<feature type="transmembrane region" description="Helical" evidence="1">
    <location>
        <begin position="70"/>
        <end position="95"/>
    </location>
</feature>
<keyword evidence="1" id="KW-0812">Transmembrane</keyword>
<reference evidence="2" key="1">
    <citation type="submission" date="2022-11" db="EMBL/GenBank/DDBJ databases">
        <authorList>
            <person name="Kikuchi T."/>
        </authorList>
    </citation>
    <scope>NUCLEOTIDE SEQUENCE</scope>
    <source>
        <strain evidence="2">PS1010</strain>
    </source>
</reference>
<dbReference type="OrthoDB" id="5832544at2759"/>
<proteinExistence type="predicted"/>
<sequence length="108" mass="12583">MQAPPDYSEASPKCSKNDLPPVYVLDVNSLETSPWDREFPPSYFDLESNRSESCDTEDDLSQRVYQPRSLCWCFVSTLILMLLVLPLLCFLLYIFRDSLRYDPSQFTL</sequence>
<keyword evidence="3" id="KW-1185">Reference proteome</keyword>
<dbReference type="Proteomes" id="UP001152747">
    <property type="component" value="Unassembled WGS sequence"/>
</dbReference>
<evidence type="ECO:0000313" key="2">
    <source>
        <dbReference type="EMBL" id="CAI5451232.1"/>
    </source>
</evidence>